<evidence type="ECO:0000313" key="10">
    <source>
        <dbReference type="EMBL" id="TNN31879.1"/>
    </source>
</evidence>
<dbReference type="GO" id="GO:0051723">
    <property type="term" value="F:protein methylesterase activity"/>
    <property type="evidence" value="ECO:0007669"/>
    <property type="project" value="UniProtKB-EC"/>
</dbReference>
<dbReference type="PANTHER" id="PTHR14189:SF0">
    <property type="entry name" value="PROTEIN PHOSPHATASE METHYLESTERASE 1"/>
    <property type="match status" value="1"/>
</dbReference>
<comment type="function">
    <text evidence="6">Demethylates proteins that have been reversibly carboxymethylated. Demethylates PPP2CB (in vitro) and PPP2CA. Binding to PPP2CA displaces the manganese ion and inactivates the enzyme.</text>
</comment>
<evidence type="ECO:0000256" key="4">
    <source>
        <dbReference type="ARBA" id="ARBA00022487"/>
    </source>
</evidence>
<feature type="compositionally biased region" description="Acidic residues" evidence="8">
    <location>
        <begin position="270"/>
        <end position="285"/>
    </location>
</feature>
<dbReference type="AlphaFoldDB" id="A0A4Z2EST9"/>
<proteinExistence type="inferred from homology"/>
<comment type="similarity">
    <text evidence="1">Belongs to the AB hydrolase superfamily.</text>
</comment>
<gene>
    <name evidence="10" type="primary">PPME1</name>
    <name evidence="10" type="ORF">EYF80_057960</name>
</gene>
<comment type="catalytic activity">
    <reaction evidence="7">
        <text>[phosphatase 2A protein]-C-terminal L-leucine methyl ester + H2O = [phosphatase 2A protein]-C-terminal L-leucine + methanol + H(+)</text>
        <dbReference type="Rhea" id="RHEA:48548"/>
        <dbReference type="Rhea" id="RHEA-COMP:12134"/>
        <dbReference type="Rhea" id="RHEA-COMP:12135"/>
        <dbReference type="ChEBI" id="CHEBI:15377"/>
        <dbReference type="ChEBI" id="CHEBI:15378"/>
        <dbReference type="ChEBI" id="CHEBI:17790"/>
        <dbReference type="ChEBI" id="CHEBI:90516"/>
        <dbReference type="ChEBI" id="CHEBI:90517"/>
        <dbReference type="EC" id="3.1.1.89"/>
    </reaction>
</comment>
<evidence type="ECO:0000256" key="6">
    <source>
        <dbReference type="ARBA" id="ARBA00024698"/>
    </source>
</evidence>
<dbReference type="OrthoDB" id="194865at2759"/>
<keyword evidence="5" id="KW-0378">Hydrolase</keyword>
<accession>A0A4Z2EST9</accession>
<evidence type="ECO:0000256" key="8">
    <source>
        <dbReference type="SAM" id="MobiDB-lite"/>
    </source>
</evidence>
<dbReference type="InterPro" id="IPR016812">
    <property type="entry name" value="PPase_methylesterase_euk"/>
</dbReference>
<evidence type="ECO:0000256" key="3">
    <source>
        <dbReference type="ARBA" id="ARBA00013111"/>
    </source>
</evidence>
<dbReference type="InterPro" id="IPR000073">
    <property type="entry name" value="AB_hydrolase_1"/>
</dbReference>
<dbReference type="EC" id="3.1.1.89" evidence="3"/>
<comment type="subunit">
    <text evidence="2">Binds PPP2CA and PPP2CB.</text>
</comment>
<protein>
    <recommendedName>
        <fullName evidence="3">protein phosphatase methylesterase-1</fullName>
        <ecNumber evidence="3">3.1.1.89</ecNumber>
    </recommendedName>
</protein>
<dbReference type="Gene3D" id="3.40.50.1820">
    <property type="entry name" value="alpha/beta hydrolase"/>
    <property type="match status" value="1"/>
</dbReference>
<sequence>MEDVSAAPDADAYRVYRSGAAGPLLLLLHGGGHSSLSWAVFSVSTAPAARGAAPECQLCVSVFQTAIASRVSCRVLAMDLRGHGETHFLFLHLEAGLWRRASGGGPLEASLWRRASGGGPLELRLSVRLSPGDTLVHQPEDFSTHTMSSDVANVIRACYGETPPPIVLIGHGVGGAIAVHAAANMVLPTLVGLVVIDVVEGSATEALHTIQDFLKERPRAFRSMEHAIEWSVVSGQITNLESAKVSMVGQIKRRGEAAGPVTDLVAGGNEESEDQSGDRDEEVSDGPDAAWEEREELQY</sequence>
<feature type="region of interest" description="Disordered" evidence="8">
    <location>
        <begin position="255"/>
        <end position="299"/>
    </location>
</feature>
<evidence type="ECO:0000313" key="11">
    <source>
        <dbReference type="Proteomes" id="UP000314294"/>
    </source>
</evidence>
<dbReference type="InterPro" id="IPR029058">
    <property type="entry name" value="AB_hydrolase_fold"/>
</dbReference>
<keyword evidence="4" id="KW-0719">Serine esterase</keyword>
<evidence type="ECO:0000259" key="9">
    <source>
        <dbReference type="Pfam" id="PF12697"/>
    </source>
</evidence>
<dbReference type="Proteomes" id="UP000314294">
    <property type="component" value="Unassembled WGS sequence"/>
</dbReference>
<keyword evidence="11" id="KW-1185">Reference proteome</keyword>
<evidence type="ECO:0000256" key="5">
    <source>
        <dbReference type="ARBA" id="ARBA00022801"/>
    </source>
</evidence>
<evidence type="ECO:0000256" key="1">
    <source>
        <dbReference type="ARBA" id="ARBA00008645"/>
    </source>
</evidence>
<feature type="domain" description="AB hydrolase-1" evidence="9">
    <location>
        <begin position="25"/>
        <end position="222"/>
    </location>
</feature>
<name>A0A4Z2EST9_9TELE</name>
<evidence type="ECO:0000256" key="7">
    <source>
        <dbReference type="ARBA" id="ARBA00049203"/>
    </source>
</evidence>
<evidence type="ECO:0000256" key="2">
    <source>
        <dbReference type="ARBA" id="ARBA00011604"/>
    </source>
</evidence>
<dbReference type="SUPFAM" id="SSF53474">
    <property type="entry name" value="alpha/beta-Hydrolases"/>
    <property type="match status" value="1"/>
</dbReference>
<organism evidence="10 11">
    <name type="scientific">Liparis tanakae</name>
    <name type="common">Tanaka's snailfish</name>
    <dbReference type="NCBI Taxonomy" id="230148"/>
    <lineage>
        <taxon>Eukaryota</taxon>
        <taxon>Metazoa</taxon>
        <taxon>Chordata</taxon>
        <taxon>Craniata</taxon>
        <taxon>Vertebrata</taxon>
        <taxon>Euteleostomi</taxon>
        <taxon>Actinopterygii</taxon>
        <taxon>Neopterygii</taxon>
        <taxon>Teleostei</taxon>
        <taxon>Neoteleostei</taxon>
        <taxon>Acanthomorphata</taxon>
        <taxon>Eupercaria</taxon>
        <taxon>Perciformes</taxon>
        <taxon>Cottioidei</taxon>
        <taxon>Cottales</taxon>
        <taxon>Liparidae</taxon>
        <taxon>Liparis</taxon>
    </lineage>
</organism>
<comment type="caution">
    <text evidence="10">The sequence shown here is derived from an EMBL/GenBank/DDBJ whole genome shotgun (WGS) entry which is preliminary data.</text>
</comment>
<reference evidence="10 11" key="1">
    <citation type="submission" date="2019-03" db="EMBL/GenBank/DDBJ databases">
        <title>First draft genome of Liparis tanakae, snailfish: a comprehensive survey of snailfish specific genes.</title>
        <authorList>
            <person name="Kim W."/>
            <person name="Song I."/>
            <person name="Jeong J.-H."/>
            <person name="Kim D."/>
            <person name="Kim S."/>
            <person name="Ryu S."/>
            <person name="Song J.Y."/>
            <person name="Lee S.K."/>
        </authorList>
    </citation>
    <scope>NUCLEOTIDE SEQUENCE [LARGE SCALE GENOMIC DNA]</scope>
    <source>
        <tissue evidence="10">Muscle</tissue>
    </source>
</reference>
<dbReference type="Pfam" id="PF12697">
    <property type="entry name" value="Abhydrolase_6"/>
    <property type="match status" value="1"/>
</dbReference>
<dbReference type="PANTHER" id="PTHR14189">
    <property type="entry name" value="PROTEIN PHOSPHATASE METHYLESTERASE-1 RELATED"/>
    <property type="match status" value="1"/>
</dbReference>
<dbReference type="EMBL" id="SRLO01003084">
    <property type="protein sequence ID" value="TNN31879.1"/>
    <property type="molecule type" value="Genomic_DNA"/>
</dbReference>